<dbReference type="EMBL" id="QRZM01000011">
    <property type="protein sequence ID" value="RGV73145.1"/>
    <property type="molecule type" value="Genomic_DNA"/>
</dbReference>
<proteinExistence type="predicted"/>
<protein>
    <submittedName>
        <fullName evidence="2">Glycosyltransferase family 2 protein</fullName>
    </submittedName>
</protein>
<accession>A0A412YZW2</accession>
<dbReference type="PANTHER" id="PTHR22916">
    <property type="entry name" value="GLYCOSYLTRANSFERASE"/>
    <property type="match status" value="1"/>
</dbReference>
<comment type="caution">
    <text evidence="2">The sequence shown here is derived from an EMBL/GenBank/DDBJ whole genome shotgun (WGS) entry which is preliminary data.</text>
</comment>
<evidence type="ECO:0000313" key="3">
    <source>
        <dbReference type="Proteomes" id="UP000284543"/>
    </source>
</evidence>
<keyword evidence="2" id="KW-0808">Transferase</keyword>
<dbReference type="SUPFAM" id="SSF53448">
    <property type="entry name" value="Nucleotide-diphospho-sugar transferases"/>
    <property type="match status" value="1"/>
</dbReference>
<sequence length="155" mass="17604">MLLSIIIPVYNLENHIGRCPESCMDQSYEENKYEIICVDDGSKDNSAQIIKKYSKHDNRIKYIYKENGGVSSARNLGLTKASGEYVWFVDGDDWIRKGSIRAIGNIITSISEKPDSVLFDSKTVYEYENQQIESEPSYKTVCGDGGRGNRKIIFK</sequence>
<dbReference type="AlphaFoldDB" id="A0A412YZW2"/>
<dbReference type="GO" id="GO:0016758">
    <property type="term" value="F:hexosyltransferase activity"/>
    <property type="evidence" value="ECO:0007669"/>
    <property type="project" value="UniProtKB-ARBA"/>
</dbReference>
<organism evidence="2 3">
    <name type="scientific">Enterocloster bolteae</name>
    <dbReference type="NCBI Taxonomy" id="208479"/>
    <lineage>
        <taxon>Bacteria</taxon>
        <taxon>Bacillati</taxon>
        <taxon>Bacillota</taxon>
        <taxon>Clostridia</taxon>
        <taxon>Lachnospirales</taxon>
        <taxon>Lachnospiraceae</taxon>
        <taxon>Enterocloster</taxon>
    </lineage>
</organism>
<reference evidence="2 3" key="1">
    <citation type="submission" date="2018-08" db="EMBL/GenBank/DDBJ databases">
        <title>A genome reference for cultivated species of the human gut microbiota.</title>
        <authorList>
            <person name="Zou Y."/>
            <person name="Xue W."/>
            <person name="Luo G."/>
        </authorList>
    </citation>
    <scope>NUCLEOTIDE SEQUENCE [LARGE SCALE GENOMIC DNA]</scope>
    <source>
        <strain evidence="2 3">AF14-18</strain>
    </source>
</reference>
<dbReference type="Gene3D" id="3.90.550.10">
    <property type="entry name" value="Spore Coat Polysaccharide Biosynthesis Protein SpsA, Chain A"/>
    <property type="match status" value="1"/>
</dbReference>
<dbReference type="CDD" id="cd00761">
    <property type="entry name" value="Glyco_tranf_GTA_type"/>
    <property type="match status" value="1"/>
</dbReference>
<evidence type="ECO:0000259" key="1">
    <source>
        <dbReference type="Pfam" id="PF00535"/>
    </source>
</evidence>
<dbReference type="PANTHER" id="PTHR22916:SF3">
    <property type="entry name" value="UDP-GLCNAC:BETAGAL BETA-1,3-N-ACETYLGLUCOSAMINYLTRANSFERASE-LIKE PROTEIN 1"/>
    <property type="match status" value="1"/>
</dbReference>
<dbReference type="InterPro" id="IPR001173">
    <property type="entry name" value="Glyco_trans_2-like"/>
</dbReference>
<gene>
    <name evidence="2" type="ORF">DWW02_22335</name>
</gene>
<dbReference type="Proteomes" id="UP000284543">
    <property type="component" value="Unassembled WGS sequence"/>
</dbReference>
<evidence type="ECO:0000313" key="2">
    <source>
        <dbReference type="EMBL" id="RGV73145.1"/>
    </source>
</evidence>
<dbReference type="RefSeq" id="WP_118019372.1">
    <property type="nucleotide sequence ID" value="NZ_BAABXO010000001.1"/>
</dbReference>
<feature type="domain" description="Glycosyltransferase 2-like" evidence="1">
    <location>
        <begin position="4"/>
        <end position="129"/>
    </location>
</feature>
<name>A0A412YZW2_9FIRM</name>
<dbReference type="Pfam" id="PF00535">
    <property type="entry name" value="Glycos_transf_2"/>
    <property type="match status" value="1"/>
</dbReference>
<dbReference type="InterPro" id="IPR029044">
    <property type="entry name" value="Nucleotide-diphossugar_trans"/>
</dbReference>